<dbReference type="GO" id="GO:0032259">
    <property type="term" value="P:methylation"/>
    <property type="evidence" value="ECO:0007669"/>
    <property type="project" value="UniProtKB-KW"/>
</dbReference>
<comment type="caution">
    <text evidence="3">The sequence shown here is derived from an EMBL/GenBank/DDBJ whole genome shotgun (WGS) entry which is preliminary data.</text>
</comment>
<feature type="region of interest" description="Disordered" evidence="1">
    <location>
        <begin position="179"/>
        <end position="312"/>
    </location>
</feature>
<proteinExistence type="predicted"/>
<accession>A0A931PU58</accession>
<dbReference type="GO" id="GO:0008757">
    <property type="term" value="F:S-adenosylmethionine-dependent methyltransferase activity"/>
    <property type="evidence" value="ECO:0007669"/>
    <property type="project" value="InterPro"/>
</dbReference>
<feature type="domain" description="Methyltransferase type 11" evidence="2">
    <location>
        <begin position="46"/>
        <end position="138"/>
    </location>
</feature>
<evidence type="ECO:0000259" key="2">
    <source>
        <dbReference type="Pfam" id="PF08241"/>
    </source>
</evidence>
<organism evidence="3 4">
    <name type="scientific">Fimbriimonas ginsengisoli</name>
    <dbReference type="NCBI Taxonomy" id="1005039"/>
    <lineage>
        <taxon>Bacteria</taxon>
        <taxon>Bacillati</taxon>
        <taxon>Armatimonadota</taxon>
        <taxon>Fimbriimonadia</taxon>
        <taxon>Fimbriimonadales</taxon>
        <taxon>Fimbriimonadaceae</taxon>
        <taxon>Fimbriimonas</taxon>
    </lineage>
</organism>
<dbReference type="InterPro" id="IPR013216">
    <property type="entry name" value="Methyltransf_11"/>
</dbReference>
<keyword evidence="3" id="KW-0489">Methyltransferase</keyword>
<evidence type="ECO:0000313" key="3">
    <source>
        <dbReference type="EMBL" id="MBI1757078.1"/>
    </source>
</evidence>
<dbReference type="AlphaFoldDB" id="A0A931PU58"/>
<dbReference type="CDD" id="cd02440">
    <property type="entry name" value="AdoMet_MTases"/>
    <property type="match status" value="1"/>
</dbReference>
<reference evidence="3" key="1">
    <citation type="submission" date="2020-07" db="EMBL/GenBank/DDBJ databases">
        <title>Huge and variable diversity of episymbiotic CPR bacteria and DPANN archaea in groundwater ecosystems.</title>
        <authorList>
            <person name="He C.Y."/>
            <person name="Keren R."/>
            <person name="Whittaker M."/>
            <person name="Farag I.F."/>
            <person name="Doudna J."/>
            <person name="Cate J.H.D."/>
            <person name="Banfield J.F."/>
        </authorList>
    </citation>
    <scope>NUCLEOTIDE SEQUENCE</scope>
    <source>
        <strain evidence="3">NC_groundwater_17_Pr7_B-0.1um_64_12</strain>
    </source>
</reference>
<gene>
    <name evidence="3" type="ORF">HYR64_08245</name>
</gene>
<dbReference type="Gene3D" id="3.40.50.150">
    <property type="entry name" value="Vaccinia Virus protein VP39"/>
    <property type="match status" value="1"/>
</dbReference>
<dbReference type="Pfam" id="PF08241">
    <property type="entry name" value="Methyltransf_11"/>
    <property type="match status" value="1"/>
</dbReference>
<name>A0A931PU58_FIMGI</name>
<keyword evidence="3" id="KW-0808">Transferase</keyword>
<sequence>MAPWAVWDDEEAARLYEEFCERHPRYAEANAALIEHADISPGQRVLDVASGTGRTAEAALPWLRCDGSIVCFEPADAMARLGRFRLPSPQIEWTSICPSPPATFDRILCGAGIWQMLPLDETIASLANLLAPGGKVCFNIPGLYLGLPDEPGGGPDPNLLAFLSIVANLVHPEVSSPCRARGSRSKACRERMEVPSPQVQSECPPPPLFVPLGSGLTDPPPHRRGGSSGSIFPLQRRGKATEGLPRSDGGAIAKPLASEPPPACASLTLPPPASGGGFSDGSSPCRAGGSRPESRSVGTRSEGGAVFEAPGADDTPSLALSVSFVEEALSAAELAWERWEMQGRLTLEAYRDWLKIPAVANGMLGGLPASERSRLIDQAYAFTALVGQAELPDPLAGTTERAPPNPAHGGSWRWERWLGWTAWRP</sequence>
<feature type="compositionally biased region" description="Pro residues" evidence="1">
    <location>
        <begin position="258"/>
        <end position="273"/>
    </location>
</feature>
<protein>
    <submittedName>
        <fullName evidence="3">Class I SAM-dependent methyltransferase</fullName>
    </submittedName>
</protein>
<dbReference type="EMBL" id="JACOSL010000051">
    <property type="protein sequence ID" value="MBI1757078.1"/>
    <property type="molecule type" value="Genomic_DNA"/>
</dbReference>
<dbReference type="SUPFAM" id="SSF53335">
    <property type="entry name" value="S-adenosyl-L-methionine-dependent methyltransferases"/>
    <property type="match status" value="1"/>
</dbReference>
<dbReference type="Proteomes" id="UP000727962">
    <property type="component" value="Unassembled WGS sequence"/>
</dbReference>
<evidence type="ECO:0000256" key="1">
    <source>
        <dbReference type="SAM" id="MobiDB-lite"/>
    </source>
</evidence>
<dbReference type="InterPro" id="IPR029063">
    <property type="entry name" value="SAM-dependent_MTases_sf"/>
</dbReference>
<evidence type="ECO:0000313" key="4">
    <source>
        <dbReference type="Proteomes" id="UP000727962"/>
    </source>
</evidence>